<keyword evidence="2" id="KW-0167">Capsid protein</keyword>
<name>A0A5Q2EZB5_9ZZZZ</name>
<dbReference type="InterPro" id="IPR010392">
    <property type="entry name" value="Satellite_virus_coat"/>
</dbReference>
<keyword evidence="3" id="KW-0946">Virion</keyword>
<dbReference type="Pfam" id="PF03898">
    <property type="entry name" value="TNV_CP"/>
    <property type="match status" value="1"/>
</dbReference>
<comment type="subcellular location">
    <subcellularLocation>
        <location evidence="1">Virion</location>
    </subcellularLocation>
</comment>
<dbReference type="GO" id="GO:0005198">
    <property type="term" value="F:structural molecule activity"/>
    <property type="evidence" value="ECO:0007669"/>
    <property type="project" value="InterPro"/>
</dbReference>
<dbReference type="InterPro" id="IPR037164">
    <property type="entry name" value="Satellite_virus_coat_sf"/>
</dbReference>
<evidence type="ECO:0000256" key="3">
    <source>
        <dbReference type="ARBA" id="ARBA00022844"/>
    </source>
</evidence>
<dbReference type="EMBL" id="MN328273">
    <property type="protein sequence ID" value="QGF19360.1"/>
    <property type="molecule type" value="Genomic_DNA"/>
</dbReference>
<dbReference type="Gene3D" id="2.60.120.20">
    <property type="match status" value="1"/>
</dbReference>
<dbReference type="InterPro" id="IPR029053">
    <property type="entry name" value="Viral_coat"/>
</dbReference>
<evidence type="ECO:0000313" key="4">
    <source>
        <dbReference type="EMBL" id="QGF19360.1"/>
    </source>
</evidence>
<protein>
    <submittedName>
        <fullName evidence="4">Uncharacterized protein</fullName>
    </submittedName>
</protein>
<sequence>MGRRKYAAQTITRRGKTLTRRSASKNVAKATIKRLITSLAEHKYYDNFATGLAMIPTGLIQAGLTTPVQGTGDGQRVGDKVTILSLTIKFDIIGADTTNACRVIIFRWGMPTVPVPADVFQTAGVVTTYNSLPNYDRVGQKQLRVLYDRTFSTTANGTNAYSRRIRIGKNAGPLEFNNGAITGTGLIYGLFISDSQIAPHPSLSWYSRLTYTDM</sequence>
<organism evidence="4">
    <name type="scientific">Antarctic circular DNA molecule</name>
    <dbReference type="NCBI Taxonomy" id="2664238"/>
    <lineage>
        <taxon>unclassified sequences</taxon>
    </lineage>
</organism>
<evidence type="ECO:0000256" key="2">
    <source>
        <dbReference type="ARBA" id="ARBA00022561"/>
    </source>
</evidence>
<dbReference type="SUPFAM" id="SSF88650">
    <property type="entry name" value="Satellite viruses"/>
    <property type="match status" value="1"/>
</dbReference>
<proteinExistence type="predicted"/>
<accession>A0A5Q2EZB5</accession>
<evidence type="ECO:0000256" key="1">
    <source>
        <dbReference type="ARBA" id="ARBA00004328"/>
    </source>
</evidence>
<reference evidence="4" key="1">
    <citation type="journal article" date="2019" name="Viruses">
        <title>Single-stranded DNA viruses in Antarctic cryoconite holes.</title>
        <authorList>
            <person name="Sommers P."/>
            <person name="Fontenele R.S."/>
            <person name="Kringen T."/>
            <person name="Kaberger S."/>
            <person name="Porazinska D.L."/>
            <person name="Darcy J.L."/>
            <person name="Schmidt S.K."/>
            <person name="Varsani A."/>
        </authorList>
    </citation>
    <scope>NUCLEOTIDE SEQUENCE</scope>
    <source>
        <strain evidence="4">CAA_003_V_115</strain>
    </source>
</reference>
<dbReference type="GO" id="GO:0019028">
    <property type="term" value="C:viral capsid"/>
    <property type="evidence" value="ECO:0007669"/>
    <property type="project" value="UniProtKB-KW"/>
</dbReference>
<dbReference type="AlphaFoldDB" id="A0A5Q2EZB5"/>